<dbReference type="SUPFAM" id="SSF54909">
    <property type="entry name" value="Dimeric alpha+beta barrel"/>
    <property type="match status" value="1"/>
</dbReference>
<keyword evidence="1" id="KW-0805">Transcription regulation</keyword>
<accession>A0A096B045</accession>
<dbReference type="RefSeq" id="WP_008451287.1">
    <property type="nucleotide sequence ID" value="NZ_JRNU01000009.1"/>
</dbReference>
<dbReference type="GO" id="GO:0005829">
    <property type="term" value="C:cytosol"/>
    <property type="evidence" value="ECO:0007669"/>
    <property type="project" value="TreeGrafter"/>
</dbReference>
<dbReference type="EMBL" id="JRNU01000009">
    <property type="protein sequence ID" value="KGF52678.1"/>
    <property type="molecule type" value="Genomic_DNA"/>
</dbReference>
<dbReference type="GO" id="GO:0043565">
    <property type="term" value="F:sequence-specific DNA binding"/>
    <property type="evidence" value="ECO:0007669"/>
    <property type="project" value="InterPro"/>
</dbReference>
<dbReference type="InterPro" id="IPR011008">
    <property type="entry name" value="Dimeric_a/b-barrel"/>
</dbReference>
<feature type="domain" description="HTH asnC-type" evidence="4">
    <location>
        <begin position="6"/>
        <end position="67"/>
    </location>
</feature>
<evidence type="ECO:0000256" key="1">
    <source>
        <dbReference type="ARBA" id="ARBA00023015"/>
    </source>
</evidence>
<dbReference type="Gene3D" id="3.30.70.920">
    <property type="match status" value="1"/>
</dbReference>
<evidence type="ECO:0000256" key="3">
    <source>
        <dbReference type="ARBA" id="ARBA00023163"/>
    </source>
</evidence>
<evidence type="ECO:0000256" key="2">
    <source>
        <dbReference type="ARBA" id="ARBA00023125"/>
    </source>
</evidence>
<keyword evidence="3" id="KW-0804">Transcription</keyword>
<dbReference type="InterPro" id="IPR019888">
    <property type="entry name" value="Tscrpt_reg_AsnC-like"/>
</dbReference>
<dbReference type="SUPFAM" id="SSF46785">
    <property type="entry name" value="Winged helix' DNA-binding domain"/>
    <property type="match status" value="1"/>
</dbReference>
<dbReference type="Pfam" id="PF01037">
    <property type="entry name" value="AsnC_trans_reg"/>
    <property type="match status" value="1"/>
</dbReference>
<keyword evidence="6" id="KW-1185">Reference proteome</keyword>
<evidence type="ECO:0000259" key="4">
    <source>
        <dbReference type="PROSITE" id="PS50956"/>
    </source>
</evidence>
<dbReference type="InterPro" id="IPR019887">
    <property type="entry name" value="Tscrpt_reg_AsnC/Lrp_C"/>
</dbReference>
<name>A0A096B045_9BACT</name>
<dbReference type="InterPro" id="IPR036390">
    <property type="entry name" value="WH_DNA-bd_sf"/>
</dbReference>
<dbReference type="PANTHER" id="PTHR30154:SF34">
    <property type="entry name" value="TRANSCRIPTIONAL REGULATOR AZLB"/>
    <property type="match status" value="1"/>
</dbReference>
<dbReference type="AlphaFoldDB" id="A0A096B045"/>
<dbReference type="Gene3D" id="1.10.10.10">
    <property type="entry name" value="Winged helix-like DNA-binding domain superfamily/Winged helix DNA-binding domain"/>
    <property type="match status" value="1"/>
</dbReference>
<proteinExistence type="predicted"/>
<sequence length="172" mass="19417">MAHRSLDQLDKKILRLISGDARIPFLEVARECNVSGAAIHQRIQKLANLGVIRGSQFLIEPEKVGYETCAFIGLNLKNPENFEDVVKKLEEIPEVVECHYTTGEYDLFLKIYAYNNSHLMAIIHDKLQPLGLSRSESTISYHAVIERSLPIPDIAFSSKSGTEDDEDDEDNE</sequence>
<comment type="caution">
    <text evidence="5">The sequence shown here is derived from an EMBL/GenBank/DDBJ whole genome shotgun (WGS) entry which is preliminary data.</text>
</comment>
<reference evidence="5 6" key="1">
    <citation type="submission" date="2014-07" db="EMBL/GenBank/DDBJ databases">
        <authorList>
            <person name="McCorrison J."/>
            <person name="Sanka R."/>
            <person name="Torralba M."/>
            <person name="Gillis M."/>
            <person name="Haft D.H."/>
            <person name="Methe B."/>
            <person name="Sutton G."/>
            <person name="Nelson K.E."/>
        </authorList>
    </citation>
    <scope>NUCLEOTIDE SEQUENCE [LARGE SCALE GENOMIC DNA]</scope>
    <source>
        <strain evidence="5 6">DNF00058</strain>
    </source>
</reference>
<gene>
    <name evidence="5" type="ORF">HMPREF9302_02820</name>
</gene>
<protein>
    <submittedName>
        <fullName evidence="5">Transcriptional regulator</fullName>
    </submittedName>
</protein>
<dbReference type="SMART" id="SM00344">
    <property type="entry name" value="HTH_ASNC"/>
    <property type="match status" value="1"/>
</dbReference>
<dbReference type="Pfam" id="PF13404">
    <property type="entry name" value="HTH_AsnC-type"/>
    <property type="match status" value="1"/>
</dbReference>
<dbReference type="GO" id="GO:0043200">
    <property type="term" value="P:response to amino acid"/>
    <property type="evidence" value="ECO:0007669"/>
    <property type="project" value="TreeGrafter"/>
</dbReference>
<evidence type="ECO:0000313" key="5">
    <source>
        <dbReference type="EMBL" id="KGF52678.1"/>
    </source>
</evidence>
<dbReference type="OrthoDB" id="1094536at2"/>
<dbReference type="Proteomes" id="UP000029614">
    <property type="component" value="Unassembled WGS sequence"/>
</dbReference>
<keyword evidence="2" id="KW-0238">DNA-binding</keyword>
<dbReference type="PRINTS" id="PR00033">
    <property type="entry name" value="HTHASNC"/>
</dbReference>
<dbReference type="InterPro" id="IPR036388">
    <property type="entry name" value="WH-like_DNA-bd_sf"/>
</dbReference>
<organism evidence="5 6">
    <name type="scientific">Prevotella amnii DNF00058</name>
    <dbReference type="NCBI Taxonomy" id="1401066"/>
    <lineage>
        <taxon>Bacteria</taxon>
        <taxon>Pseudomonadati</taxon>
        <taxon>Bacteroidota</taxon>
        <taxon>Bacteroidia</taxon>
        <taxon>Bacteroidales</taxon>
        <taxon>Prevotellaceae</taxon>
        <taxon>Prevotella</taxon>
    </lineage>
</organism>
<dbReference type="InterPro" id="IPR000485">
    <property type="entry name" value="AsnC-type_HTH_dom"/>
</dbReference>
<dbReference type="PANTHER" id="PTHR30154">
    <property type="entry name" value="LEUCINE-RESPONSIVE REGULATORY PROTEIN"/>
    <property type="match status" value="1"/>
</dbReference>
<dbReference type="PROSITE" id="PS50956">
    <property type="entry name" value="HTH_ASNC_2"/>
    <property type="match status" value="1"/>
</dbReference>
<evidence type="ECO:0000313" key="6">
    <source>
        <dbReference type="Proteomes" id="UP000029614"/>
    </source>
</evidence>